<dbReference type="OrthoDB" id="47603at2"/>
<proteinExistence type="predicted"/>
<dbReference type="EMBL" id="MPJW01000090">
    <property type="protein sequence ID" value="OLU41166.1"/>
    <property type="molecule type" value="Genomic_DNA"/>
</dbReference>
<evidence type="ECO:0000313" key="1">
    <source>
        <dbReference type="EMBL" id="OLU41166.1"/>
    </source>
</evidence>
<dbReference type="Pfam" id="PF07009">
    <property type="entry name" value="NusG_II"/>
    <property type="match status" value="1"/>
</dbReference>
<comment type="caution">
    <text evidence="1">The sequence shown here is derived from an EMBL/GenBank/DDBJ whole genome shotgun (WGS) entry which is preliminary data.</text>
</comment>
<dbReference type="GeneID" id="82202339"/>
<dbReference type="InterPro" id="IPR038690">
    <property type="entry name" value="NusG_2_sf"/>
</dbReference>
<organism evidence="1 2">
    <name type="scientific">Ileibacterium valens</name>
    <dbReference type="NCBI Taxonomy" id="1862668"/>
    <lineage>
        <taxon>Bacteria</taxon>
        <taxon>Bacillati</taxon>
        <taxon>Bacillota</taxon>
        <taxon>Erysipelotrichia</taxon>
        <taxon>Erysipelotrichales</taxon>
        <taxon>Erysipelotrichaceae</taxon>
        <taxon>Ileibacterium</taxon>
    </lineage>
</organism>
<name>A0A1U7NHG8_9FIRM</name>
<evidence type="ECO:0000313" key="2">
    <source>
        <dbReference type="Proteomes" id="UP000186341"/>
    </source>
</evidence>
<dbReference type="Proteomes" id="UP000186341">
    <property type="component" value="Unassembled WGS sequence"/>
</dbReference>
<dbReference type="Gene3D" id="2.60.320.10">
    <property type="entry name" value="N-utilization substance G protein NusG, insert domain"/>
    <property type="match status" value="1"/>
</dbReference>
<gene>
    <name evidence="1" type="ORF">BO222_03785</name>
</gene>
<keyword evidence="2" id="KW-1185">Reference proteome</keyword>
<dbReference type="AlphaFoldDB" id="A0A1U7NHG8"/>
<dbReference type="CDD" id="cd09910">
    <property type="entry name" value="NGN-insert_like"/>
    <property type="match status" value="1"/>
</dbReference>
<reference evidence="1 2" key="1">
    <citation type="submission" date="2016-11" db="EMBL/GenBank/DDBJ databases">
        <title>Description of two novel members of the family Erysipelotrichaceae: Ileibacterium lipovorans gen. nov., sp. nov. and Dubosiella newyorkensis, gen. nov., sp. nov.</title>
        <authorList>
            <person name="Cox L.M."/>
            <person name="Sohn J."/>
            <person name="Tyrrell K.L."/>
            <person name="Citron D.M."/>
            <person name="Lawson P.A."/>
            <person name="Patel N.B."/>
            <person name="Iizumi T."/>
            <person name="Perez-Perez G.I."/>
            <person name="Goldstein E.J."/>
            <person name="Blaser M.J."/>
        </authorList>
    </citation>
    <scope>NUCLEOTIDE SEQUENCE [LARGE SCALE GENOMIC DNA]</scope>
    <source>
        <strain evidence="1 2">NYU-BL-A3</strain>
    </source>
</reference>
<dbReference type="RefSeq" id="WP_075818498.1">
    <property type="nucleotide sequence ID" value="NZ_CAJUTZ010000010.1"/>
</dbReference>
<accession>A0A1U7NHG8</accession>
<sequence length="119" mass="12890">MKKADGILIICLMIFSVLSLIPLFNGSIMPSTAVVKIRNEEIMRIDLSQDGDYDVDGTLGNVHISVKDGSVAVTQENSPNHYCSMQGYVDSVNTPIVCLPNDTVITIEGADEEEDTVIS</sequence>
<protein>
    <submittedName>
        <fullName evidence="1">Uncharacterized protein</fullName>
    </submittedName>
</protein>